<comment type="subcellular location">
    <subcellularLocation>
        <location evidence="1">Membrane</location>
        <topology evidence="1">Multi-pass membrane protein</topology>
    </subcellularLocation>
</comment>
<evidence type="ECO:0000313" key="7">
    <source>
        <dbReference type="EMBL" id="KAK3768537.1"/>
    </source>
</evidence>
<evidence type="ECO:0008006" key="9">
    <source>
        <dbReference type="Google" id="ProtNLM"/>
    </source>
</evidence>
<accession>A0AAE0ZHN0</accession>
<reference evidence="7" key="1">
    <citation type="journal article" date="2023" name="G3 (Bethesda)">
        <title>A reference genome for the long-term kleptoplast-retaining sea slug Elysia crispata morphotype clarki.</title>
        <authorList>
            <person name="Eastman K.E."/>
            <person name="Pendleton A.L."/>
            <person name="Shaikh M.A."/>
            <person name="Suttiyut T."/>
            <person name="Ogas R."/>
            <person name="Tomko P."/>
            <person name="Gavelis G."/>
            <person name="Widhalm J.R."/>
            <person name="Wisecaver J.H."/>
        </authorList>
    </citation>
    <scope>NUCLEOTIDE SEQUENCE</scope>
    <source>
        <strain evidence="7">ECLA1</strain>
    </source>
</reference>
<evidence type="ECO:0000256" key="6">
    <source>
        <dbReference type="SAM" id="Phobius"/>
    </source>
</evidence>
<keyword evidence="5 6" id="KW-0472">Membrane</keyword>
<evidence type="ECO:0000313" key="8">
    <source>
        <dbReference type="Proteomes" id="UP001283361"/>
    </source>
</evidence>
<evidence type="ECO:0000256" key="5">
    <source>
        <dbReference type="ARBA" id="ARBA00023136"/>
    </source>
</evidence>
<dbReference type="GO" id="GO:0016020">
    <property type="term" value="C:membrane"/>
    <property type="evidence" value="ECO:0007669"/>
    <property type="project" value="UniProtKB-SubCell"/>
</dbReference>
<gene>
    <name evidence="7" type="ORF">RRG08_031523</name>
</gene>
<dbReference type="Proteomes" id="UP001283361">
    <property type="component" value="Unassembled WGS sequence"/>
</dbReference>
<dbReference type="PANTHER" id="PTHR12995">
    <property type="entry name" value="FI21814P1"/>
    <property type="match status" value="1"/>
</dbReference>
<name>A0AAE0ZHN0_9GAST</name>
<dbReference type="AlphaFoldDB" id="A0AAE0ZHN0"/>
<dbReference type="Pfam" id="PF10271">
    <property type="entry name" value="Tmp39"/>
    <property type="match status" value="1"/>
</dbReference>
<keyword evidence="4 6" id="KW-1133">Transmembrane helix</keyword>
<protein>
    <recommendedName>
        <fullName evidence="9">Transmembrane protein 39A</fullName>
    </recommendedName>
</protein>
<feature type="transmembrane region" description="Helical" evidence="6">
    <location>
        <begin position="143"/>
        <end position="161"/>
    </location>
</feature>
<comment type="similarity">
    <text evidence="2">Belongs to the TMEM39 family.</text>
</comment>
<evidence type="ECO:0000256" key="2">
    <source>
        <dbReference type="ARBA" id="ARBA00010737"/>
    </source>
</evidence>
<sequence>MPGGRRLFSRIQSSNAYSSGKSGGSGSSHGHDDRDGNVVPLASMVVLPKHSYLPEIPGDGNLYFECMLFVFGIIMMCLQYINLYKTVWWLPQSHAQYALNFYLIDVNLVGIISLILAVRLLICFVQEVTGSKLLHWPVQIAKGMLITSAVICAAYVLYQVINEHGIKTCLFLAYPAVIYLLLFGLSIKPLYQHHQAWPRPALAGDRQSGPQRVKLKEDAPLGHTCTLTPDIVREEVDVLKRDFNGRLRQVLFNSLTTSFYATGVPVWFSQNSYTNCETCWIHVKNTPIE</sequence>
<keyword evidence="8" id="KW-1185">Reference proteome</keyword>
<dbReference type="PANTHER" id="PTHR12995:SF4">
    <property type="entry name" value="FI21814P1"/>
    <property type="match status" value="1"/>
</dbReference>
<feature type="transmembrane region" description="Helical" evidence="6">
    <location>
        <begin position="173"/>
        <end position="191"/>
    </location>
</feature>
<dbReference type="EMBL" id="JAWDGP010004045">
    <property type="protein sequence ID" value="KAK3768537.1"/>
    <property type="molecule type" value="Genomic_DNA"/>
</dbReference>
<evidence type="ECO:0000256" key="1">
    <source>
        <dbReference type="ARBA" id="ARBA00004141"/>
    </source>
</evidence>
<keyword evidence="3 6" id="KW-0812">Transmembrane</keyword>
<feature type="transmembrane region" description="Helical" evidence="6">
    <location>
        <begin position="101"/>
        <end position="122"/>
    </location>
</feature>
<evidence type="ECO:0000256" key="4">
    <source>
        <dbReference type="ARBA" id="ARBA00022989"/>
    </source>
</evidence>
<comment type="caution">
    <text evidence="7">The sequence shown here is derived from an EMBL/GenBank/DDBJ whole genome shotgun (WGS) entry which is preliminary data.</text>
</comment>
<organism evidence="7 8">
    <name type="scientific">Elysia crispata</name>
    <name type="common">lettuce slug</name>
    <dbReference type="NCBI Taxonomy" id="231223"/>
    <lineage>
        <taxon>Eukaryota</taxon>
        <taxon>Metazoa</taxon>
        <taxon>Spiralia</taxon>
        <taxon>Lophotrochozoa</taxon>
        <taxon>Mollusca</taxon>
        <taxon>Gastropoda</taxon>
        <taxon>Heterobranchia</taxon>
        <taxon>Euthyneura</taxon>
        <taxon>Panpulmonata</taxon>
        <taxon>Sacoglossa</taxon>
        <taxon>Placobranchoidea</taxon>
        <taxon>Plakobranchidae</taxon>
        <taxon>Elysia</taxon>
    </lineage>
</organism>
<proteinExistence type="inferred from homology"/>
<dbReference type="InterPro" id="IPR019397">
    <property type="entry name" value="Uncharacterised_TMEM39"/>
</dbReference>
<evidence type="ECO:0000256" key="3">
    <source>
        <dbReference type="ARBA" id="ARBA00022692"/>
    </source>
</evidence>
<feature type="transmembrane region" description="Helical" evidence="6">
    <location>
        <begin position="62"/>
        <end position="81"/>
    </location>
</feature>